<dbReference type="WBParaSite" id="EVEC_0000284801-mRNA-1">
    <property type="protein sequence ID" value="EVEC_0000284801-mRNA-1"/>
    <property type="gene ID" value="EVEC_0000284801"/>
</dbReference>
<dbReference type="EMBL" id="UXUI01007402">
    <property type="protein sequence ID" value="VDD87413.1"/>
    <property type="molecule type" value="Genomic_DNA"/>
</dbReference>
<name>A0A0N4UZ16_ENTVE</name>
<dbReference type="Pfam" id="PF08164">
    <property type="entry name" value="TRAUB"/>
    <property type="match status" value="1"/>
</dbReference>
<evidence type="ECO:0000313" key="3">
    <source>
        <dbReference type="Proteomes" id="UP000274131"/>
    </source>
</evidence>
<dbReference type="AlphaFoldDB" id="A0A0N4UZ16"/>
<gene>
    <name evidence="2" type="ORF">EVEC_LOCUS2556</name>
</gene>
<sequence>MKPTKMSRKNFSAFDSVVLQQIDQIMADKKRLIRRTQVNRSGVDRIGGNLEVSVRSFYTYPILDLIEKKESDATDPIEMSRCRYQLRQRKSKKKKVDTKASKGRKIRYAVIPKLVNYYPSMPEKVKWSHEMRNQLFNSLFSSKTSS</sequence>
<protein>
    <submittedName>
        <fullName evidence="4">TRAUB domain-containing protein</fullName>
    </submittedName>
</protein>
<keyword evidence="3" id="KW-1185">Reference proteome</keyword>
<dbReference type="Proteomes" id="UP000274131">
    <property type="component" value="Unassembled WGS sequence"/>
</dbReference>
<proteinExistence type="predicted"/>
<dbReference type="InterPro" id="IPR039223">
    <property type="entry name" value="AATF/Bfr2"/>
</dbReference>
<accession>A0A0N4UZ16</accession>
<dbReference type="OrthoDB" id="5783963at2759"/>
<organism evidence="4">
    <name type="scientific">Enterobius vermicularis</name>
    <name type="common">Human pinworm</name>
    <dbReference type="NCBI Taxonomy" id="51028"/>
    <lineage>
        <taxon>Eukaryota</taxon>
        <taxon>Metazoa</taxon>
        <taxon>Ecdysozoa</taxon>
        <taxon>Nematoda</taxon>
        <taxon>Chromadorea</taxon>
        <taxon>Rhabditida</taxon>
        <taxon>Spirurina</taxon>
        <taxon>Oxyuridomorpha</taxon>
        <taxon>Oxyuroidea</taxon>
        <taxon>Oxyuridae</taxon>
        <taxon>Enterobius</taxon>
    </lineage>
</organism>
<dbReference type="GO" id="GO:0005730">
    <property type="term" value="C:nucleolus"/>
    <property type="evidence" value="ECO:0007669"/>
    <property type="project" value="TreeGrafter"/>
</dbReference>
<dbReference type="PANTHER" id="PTHR15565">
    <property type="entry name" value="AATF PROTEIN APOPTOSIS ANTAGONIZING TRANSCRIPTION FACTOR"/>
    <property type="match status" value="1"/>
</dbReference>
<reference evidence="4" key="1">
    <citation type="submission" date="2017-02" db="UniProtKB">
        <authorList>
            <consortium name="WormBaseParasite"/>
        </authorList>
    </citation>
    <scope>IDENTIFICATION</scope>
</reference>
<dbReference type="STRING" id="51028.A0A0N4UZ16"/>
<evidence type="ECO:0000259" key="1">
    <source>
        <dbReference type="Pfam" id="PF08164"/>
    </source>
</evidence>
<evidence type="ECO:0000313" key="2">
    <source>
        <dbReference type="EMBL" id="VDD87413.1"/>
    </source>
</evidence>
<dbReference type="PANTHER" id="PTHR15565:SF0">
    <property type="entry name" value="PROTEIN AATF"/>
    <property type="match status" value="1"/>
</dbReference>
<reference evidence="2 3" key="2">
    <citation type="submission" date="2018-10" db="EMBL/GenBank/DDBJ databases">
        <authorList>
            <consortium name="Pathogen Informatics"/>
        </authorList>
    </citation>
    <scope>NUCLEOTIDE SEQUENCE [LARGE SCALE GENOMIC DNA]</scope>
</reference>
<dbReference type="GO" id="GO:0006357">
    <property type="term" value="P:regulation of transcription by RNA polymerase II"/>
    <property type="evidence" value="ECO:0007669"/>
    <property type="project" value="TreeGrafter"/>
</dbReference>
<evidence type="ECO:0000313" key="4">
    <source>
        <dbReference type="WBParaSite" id="EVEC_0000284801-mRNA-1"/>
    </source>
</evidence>
<dbReference type="InterPro" id="IPR012617">
    <property type="entry name" value="AATF_C"/>
</dbReference>
<feature type="domain" description="Apoptosis-antagonizing transcription factor C-terminal" evidence="1">
    <location>
        <begin position="64"/>
        <end position="140"/>
    </location>
</feature>